<comment type="caution">
    <text evidence="2">The sequence shown here is derived from an EMBL/GenBank/DDBJ whole genome shotgun (WGS) entry which is preliminary data.</text>
</comment>
<dbReference type="RefSeq" id="WP_186866339.1">
    <property type="nucleotide sequence ID" value="NZ_JACOPH010000002.1"/>
</dbReference>
<organism evidence="2 3">
    <name type="scientific">Roseburia zhanii</name>
    <dbReference type="NCBI Taxonomy" id="2763064"/>
    <lineage>
        <taxon>Bacteria</taxon>
        <taxon>Bacillati</taxon>
        <taxon>Bacillota</taxon>
        <taxon>Clostridia</taxon>
        <taxon>Lachnospirales</taxon>
        <taxon>Lachnospiraceae</taxon>
        <taxon>Roseburia</taxon>
    </lineage>
</organism>
<feature type="transmembrane region" description="Helical" evidence="1">
    <location>
        <begin position="121"/>
        <end position="139"/>
    </location>
</feature>
<proteinExistence type="predicted"/>
<dbReference type="GO" id="GO:0016874">
    <property type="term" value="F:ligase activity"/>
    <property type="evidence" value="ECO:0007669"/>
    <property type="project" value="UniProtKB-KW"/>
</dbReference>
<dbReference type="Proteomes" id="UP000606720">
    <property type="component" value="Unassembled WGS sequence"/>
</dbReference>
<dbReference type="EMBL" id="JACOPH010000002">
    <property type="protein sequence ID" value="MBC5713388.1"/>
    <property type="molecule type" value="Genomic_DNA"/>
</dbReference>
<keyword evidence="1" id="KW-0472">Membrane</keyword>
<keyword evidence="1" id="KW-0812">Transmembrane</keyword>
<feature type="transmembrane region" description="Helical" evidence="1">
    <location>
        <begin position="536"/>
        <end position="553"/>
    </location>
</feature>
<feature type="transmembrane region" description="Helical" evidence="1">
    <location>
        <begin position="151"/>
        <end position="171"/>
    </location>
</feature>
<gene>
    <name evidence="2" type="ORF">H8S17_04025</name>
</gene>
<feature type="transmembrane region" description="Helical" evidence="1">
    <location>
        <begin position="90"/>
        <end position="109"/>
    </location>
</feature>
<evidence type="ECO:0000256" key="1">
    <source>
        <dbReference type="SAM" id="Phobius"/>
    </source>
</evidence>
<keyword evidence="3" id="KW-1185">Reference proteome</keyword>
<feature type="transmembrane region" description="Helical" evidence="1">
    <location>
        <begin position="241"/>
        <end position="258"/>
    </location>
</feature>
<dbReference type="InterPro" id="IPR051533">
    <property type="entry name" value="WaaL-like"/>
</dbReference>
<keyword evidence="1" id="KW-1133">Transmembrane helix</keyword>
<dbReference type="AlphaFoldDB" id="A0A923LMG1"/>
<keyword evidence="2" id="KW-0436">Ligase</keyword>
<protein>
    <submittedName>
        <fullName evidence="2">O-antigen ligase family protein</fullName>
    </submittedName>
</protein>
<sequence>MKKNTQKKAAYMWDLMIPLLLMICILPLLVHLAVYRCGYSQYDWYAADDLLPDFYCYYKSYFIDIVAAFALIILAFRMGLYKEDTKQIRWFYPLFVYVLFVMLSTIFSMNQTASVHGNFESFESVFVLIGYVVLAFYAYQMMEHEKDYQIILYGVMGISGVFGIVGLFQVFHCDLMQFAWVQKLLMSAEEYETYGGMIEDTFSGNNVYLSLYNPNYAGIVLCMLFAVLFVMALTETQKKRKICYTVIAGLMMFLIWYTYSRASLLALIVVIVLAGAFLKPIRKKKKLWLLPLLLFAAGAFFIVIDVAGGSKYLSRMIDTNDREPLSSMTTEKNGIFLCYDGTDYRIWAENEQLYCRNLTTEDELYADMGEELSLPMEDDAKAVYIQEEQPEILLYLAETTLTFIRKDGTYYYKNFAGKISSMSDVKAADLHGLEYLGSARGYIWSRTIPLLKSHLLIGSGPDTFAELFPQEDYAGKIVYADSPDVVIEKAHNDYLTKWVQTGGISVLCILIFYVILLRMGKKKFYLADMDSMQMRLGLGCYLACISYMLANLFNDSTVQTSPLFWVFAGIVLSAAG</sequence>
<feature type="transmembrane region" description="Helical" evidence="1">
    <location>
        <begin position="12"/>
        <end position="34"/>
    </location>
</feature>
<feature type="transmembrane region" description="Helical" evidence="1">
    <location>
        <begin position="288"/>
        <end position="308"/>
    </location>
</feature>
<name>A0A923LMG1_9FIRM</name>
<feature type="transmembrane region" description="Helical" evidence="1">
    <location>
        <begin position="498"/>
        <end position="516"/>
    </location>
</feature>
<feature type="transmembrane region" description="Helical" evidence="1">
    <location>
        <begin position="264"/>
        <end position="281"/>
    </location>
</feature>
<feature type="transmembrane region" description="Helical" evidence="1">
    <location>
        <begin position="216"/>
        <end position="234"/>
    </location>
</feature>
<feature type="transmembrane region" description="Helical" evidence="1">
    <location>
        <begin position="60"/>
        <end position="78"/>
    </location>
</feature>
<evidence type="ECO:0000313" key="2">
    <source>
        <dbReference type="EMBL" id="MBC5713388.1"/>
    </source>
</evidence>
<reference evidence="2" key="1">
    <citation type="submission" date="2020-08" db="EMBL/GenBank/DDBJ databases">
        <title>Genome public.</title>
        <authorList>
            <person name="Liu C."/>
            <person name="Sun Q."/>
        </authorList>
    </citation>
    <scope>NUCLEOTIDE SEQUENCE</scope>
    <source>
        <strain evidence="2">BX1005</strain>
    </source>
</reference>
<dbReference type="PANTHER" id="PTHR37422">
    <property type="entry name" value="TEICHURONIC ACID BIOSYNTHESIS PROTEIN TUAE"/>
    <property type="match status" value="1"/>
</dbReference>
<evidence type="ECO:0000313" key="3">
    <source>
        <dbReference type="Proteomes" id="UP000606720"/>
    </source>
</evidence>
<dbReference type="PANTHER" id="PTHR37422:SF13">
    <property type="entry name" value="LIPOPOLYSACCHARIDE BIOSYNTHESIS PROTEIN PA4999-RELATED"/>
    <property type="match status" value="1"/>
</dbReference>
<accession>A0A923LMG1</accession>